<organism evidence="1 2">
    <name type="scientific">Sinorhizobium medicae (strain WSM419)</name>
    <name type="common">Ensifer medicae</name>
    <dbReference type="NCBI Taxonomy" id="366394"/>
    <lineage>
        <taxon>Bacteria</taxon>
        <taxon>Pseudomonadati</taxon>
        <taxon>Pseudomonadota</taxon>
        <taxon>Alphaproteobacteria</taxon>
        <taxon>Hyphomicrobiales</taxon>
        <taxon>Rhizobiaceae</taxon>
        <taxon>Sinorhizobium/Ensifer group</taxon>
        <taxon>Sinorhizobium</taxon>
    </lineage>
</organism>
<keyword evidence="1" id="KW-0614">Plasmid</keyword>
<name>A6UMD8_SINMW</name>
<gene>
    <name evidence="1" type="ordered locus">Smed_6209</name>
</gene>
<dbReference type="KEGG" id="smd:Smed_6209"/>
<sequence length="116" mass="12667">MCAFDQALRGELHAMIGDDHARFPAPFKERRHLPCHTTPGDRGVGDRCQTFARHVIDDVEHTEPPSAGELVVYEIQRPAGIGSALTRIGARVPTARRLTSVCEPKALPCGTADRRG</sequence>
<dbReference type="Proteomes" id="UP000001108">
    <property type="component" value="Plasmid pSMED02"/>
</dbReference>
<proteinExistence type="predicted"/>
<evidence type="ECO:0000313" key="2">
    <source>
        <dbReference type="Proteomes" id="UP000001108"/>
    </source>
</evidence>
<dbReference type="EMBL" id="CP000740">
    <property type="protein sequence ID" value="ABR64818.1"/>
    <property type="molecule type" value="Genomic_DNA"/>
</dbReference>
<dbReference type="eggNOG" id="ENOG502ZXUM">
    <property type="taxonomic scope" value="Bacteria"/>
</dbReference>
<dbReference type="HOGENOM" id="CLU_2095246_0_0_5"/>
<reference evidence="2" key="1">
    <citation type="submission" date="2007-06" db="EMBL/GenBank/DDBJ databases">
        <title>Complete sequence of Sinorhizobium medicae WSM419 plasmid pSMED02.</title>
        <authorList>
            <consortium name="US DOE Joint Genome Institute"/>
            <person name="Copeland A."/>
            <person name="Lucas S."/>
            <person name="Lapidus A."/>
            <person name="Barry K."/>
            <person name="Glavina del Rio T."/>
            <person name="Dalin E."/>
            <person name="Tice H."/>
            <person name="Pitluck S."/>
            <person name="Chain P."/>
            <person name="Malfatti S."/>
            <person name="Shin M."/>
            <person name="Vergez L."/>
            <person name="Schmutz J."/>
            <person name="Larimer F."/>
            <person name="Land M."/>
            <person name="Hauser L."/>
            <person name="Kyrpides N."/>
            <person name="Mikhailova N."/>
            <person name="Reeve W.G."/>
            <person name="Richardson P."/>
        </authorList>
    </citation>
    <scope>NUCLEOTIDE SEQUENCE [LARGE SCALE GENOMIC DNA]</scope>
    <source>
        <strain evidence="2">WSM419</strain>
        <plasmid evidence="2">Plasmid pSMED02</plasmid>
    </source>
</reference>
<reference evidence="1 2" key="2">
    <citation type="journal article" date="2010" name="Stand. Genomic Sci.">
        <title>Complete genome sequence of the Medicago microsymbiont Ensifer (Sinorhizobium) medicae strain WSM419.</title>
        <authorList>
            <person name="Reeve W."/>
            <person name="Chain P."/>
            <person name="O'Hara G."/>
            <person name="Ardley J."/>
            <person name="Nandesena K."/>
            <person name="Brau L."/>
            <person name="Tiwari R."/>
            <person name="Malfatti S."/>
            <person name="Kiss H."/>
            <person name="Lapidus A."/>
            <person name="Copeland A."/>
            <person name="Nolan M."/>
            <person name="Land M."/>
            <person name="Hauser L."/>
            <person name="Chang Y.J."/>
            <person name="Ivanova N."/>
            <person name="Mavromatis K."/>
            <person name="Markowitz V."/>
            <person name="Kyrpides N."/>
            <person name="Gollagher M."/>
            <person name="Yates R."/>
            <person name="Dilworth M."/>
            <person name="Howieson J."/>
        </authorList>
    </citation>
    <scope>NUCLEOTIDE SEQUENCE [LARGE SCALE GENOMIC DNA]</scope>
    <source>
        <strain evidence="1 2">WSM419</strain>
        <plasmid evidence="2">Plasmid pSMED02</plasmid>
    </source>
</reference>
<evidence type="ECO:0000313" key="1">
    <source>
        <dbReference type="EMBL" id="ABR64818.1"/>
    </source>
</evidence>
<geneLocation type="plasmid" evidence="1 2">
    <name>pSMED02</name>
</geneLocation>
<protein>
    <submittedName>
        <fullName evidence="1">Uncharacterized protein</fullName>
    </submittedName>
</protein>
<accession>A6UMD8</accession>
<dbReference type="AlphaFoldDB" id="A6UMD8"/>